<evidence type="ECO:0000256" key="8">
    <source>
        <dbReference type="ARBA" id="ARBA00023146"/>
    </source>
</evidence>
<dbReference type="Gene3D" id="3.30.930.10">
    <property type="entry name" value="Bira Bifunctional Protein, Domain 2"/>
    <property type="match status" value="2"/>
</dbReference>
<evidence type="ECO:0000256" key="4">
    <source>
        <dbReference type="ARBA" id="ARBA00022598"/>
    </source>
</evidence>
<dbReference type="CDD" id="cd04334">
    <property type="entry name" value="ProRS-INS"/>
    <property type="match status" value="1"/>
</dbReference>
<gene>
    <name evidence="10" type="primary">proS</name>
    <name evidence="13" type="ORF">FKY71_00815</name>
</gene>
<dbReference type="InterPro" id="IPR044140">
    <property type="entry name" value="ProRS_anticodon_short"/>
</dbReference>
<name>A0A540VW15_9GAMM</name>
<dbReference type="Pfam" id="PF04073">
    <property type="entry name" value="tRNA_edit"/>
    <property type="match status" value="1"/>
</dbReference>
<evidence type="ECO:0000256" key="7">
    <source>
        <dbReference type="ARBA" id="ARBA00022917"/>
    </source>
</evidence>
<dbReference type="InterPro" id="IPR004500">
    <property type="entry name" value="Pro-tRNA-synth_IIa_bac-type"/>
</dbReference>
<dbReference type="PRINTS" id="PR01046">
    <property type="entry name" value="TRNASYNTHPRO"/>
</dbReference>
<keyword evidence="3 10" id="KW-0963">Cytoplasm</keyword>
<dbReference type="Proteomes" id="UP000315400">
    <property type="component" value="Unassembled WGS sequence"/>
</dbReference>
<dbReference type="NCBIfam" id="TIGR00409">
    <property type="entry name" value="proS_fam_II"/>
    <property type="match status" value="1"/>
</dbReference>
<dbReference type="PANTHER" id="PTHR42753:SF2">
    <property type="entry name" value="PROLINE--TRNA LIGASE"/>
    <property type="match status" value="1"/>
</dbReference>
<feature type="domain" description="Aminoacyl-transfer RNA synthetases class-II family profile" evidence="12">
    <location>
        <begin position="33"/>
        <end position="465"/>
    </location>
</feature>
<dbReference type="InterPro" id="IPR023717">
    <property type="entry name" value="Pro-tRNA-Synthase_IIa_type1"/>
</dbReference>
<accession>A0A540VW15</accession>
<evidence type="ECO:0000256" key="9">
    <source>
        <dbReference type="ARBA" id="ARBA00047671"/>
    </source>
</evidence>
<keyword evidence="7 10" id="KW-0648">Protein biosynthesis</keyword>
<evidence type="ECO:0000259" key="12">
    <source>
        <dbReference type="PROSITE" id="PS50862"/>
    </source>
</evidence>
<feature type="region of interest" description="Disordered" evidence="11">
    <location>
        <begin position="544"/>
        <end position="576"/>
    </location>
</feature>
<dbReference type="HAMAP" id="MF_01569">
    <property type="entry name" value="Pro_tRNA_synth_type1"/>
    <property type="match status" value="1"/>
</dbReference>
<comment type="domain">
    <text evidence="10">Consists of three domains: the N-terminal catalytic domain, the editing domain and the C-terminal anticodon-binding domain.</text>
</comment>
<dbReference type="SUPFAM" id="SSF55681">
    <property type="entry name" value="Class II aaRS and biotin synthetases"/>
    <property type="match status" value="1"/>
</dbReference>
<dbReference type="PANTHER" id="PTHR42753">
    <property type="entry name" value="MITOCHONDRIAL RIBOSOME PROTEIN L39/PROLYL-TRNA LIGASE FAMILY MEMBER"/>
    <property type="match status" value="1"/>
</dbReference>
<dbReference type="PROSITE" id="PS50862">
    <property type="entry name" value="AA_TRNA_LIGASE_II"/>
    <property type="match status" value="1"/>
</dbReference>
<dbReference type="CDD" id="cd00779">
    <property type="entry name" value="ProRS_core_prok"/>
    <property type="match status" value="1"/>
</dbReference>
<evidence type="ECO:0000313" key="13">
    <source>
        <dbReference type="EMBL" id="TQF00952.1"/>
    </source>
</evidence>
<keyword evidence="6 10" id="KW-0067">ATP-binding</keyword>
<dbReference type="InterPro" id="IPR036754">
    <property type="entry name" value="YbaK/aa-tRNA-synt-asso_dom_sf"/>
</dbReference>
<evidence type="ECO:0000256" key="3">
    <source>
        <dbReference type="ARBA" id="ARBA00022490"/>
    </source>
</evidence>
<evidence type="ECO:0000256" key="11">
    <source>
        <dbReference type="SAM" id="MobiDB-lite"/>
    </source>
</evidence>
<dbReference type="EC" id="6.1.1.15" evidence="10"/>
<keyword evidence="4 10" id="KW-0436">Ligase</keyword>
<dbReference type="InterPro" id="IPR007214">
    <property type="entry name" value="YbaK/aa-tRNA-synth-assoc-dom"/>
</dbReference>
<keyword evidence="8 10" id="KW-0030">Aminoacyl-tRNA synthetase</keyword>
<dbReference type="SUPFAM" id="SSF52954">
    <property type="entry name" value="Class II aaRS ABD-related"/>
    <property type="match status" value="1"/>
</dbReference>
<dbReference type="STRING" id="1260251.SPISAL_02580"/>
<comment type="catalytic activity">
    <reaction evidence="9 10">
        <text>tRNA(Pro) + L-proline + ATP = L-prolyl-tRNA(Pro) + AMP + diphosphate</text>
        <dbReference type="Rhea" id="RHEA:14305"/>
        <dbReference type="Rhea" id="RHEA-COMP:9700"/>
        <dbReference type="Rhea" id="RHEA-COMP:9702"/>
        <dbReference type="ChEBI" id="CHEBI:30616"/>
        <dbReference type="ChEBI" id="CHEBI:33019"/>
        <dbReference type="ChEBI" id="CHEBI:60039"/>
        <dbReference type="ChEBI" id="CHEBI:78442"/>
        <dbReference type="ChEBI" id="CHEBI:78532"/>
        <dbReference type="ChEBI" id="CHEBI:456215"/>
        <dbReference type="EC" id="6.1.1.15"/>
    </reaction>
</comment>
<comment type="subcellular location">
    <subcellularLocation>
        <location evidence="1 10">Cytoplasm</location>
    </subcellularLocation>
</comment>
<dbReference type="FunFam" id="3.30.930.10:FF:000066">
    <property type="entry name" value="Proline--tRNA ligase"/>
    <property type="match status" value="1"/>
</dbReference>
<dbReference type="GO" id="GO:0006433">
    <property type="term" value="P:prolyl-tRNA aminoacylation"/>
    <property type="evidence" value="ECO:0007669"/>
    <property type="project" value="UniProtKB-UniRule"/>
</dbReference>
<evidence type="ECO:0000256" key="2">
    <source>
        <dbReference type="ARBA" id="ARBA00011738"/>
    </source>
</evidence>
<evidence type="ECO:0000313" key="14">
    <source>
        <dbReference type="Proteomes" id="UP000315400"/>
    </source>
</evidence>
<dbReference type="Gene3D" id="3.90.960.10">
    <property type="entry name" value="YbaK/aminoacyl-tRNA synthetase-associated domain"/>
    <property type="match status" value="1"/>
</dbReference>
<dbReference type="GO" id="GO:0005829">
    <property type="term" value="C:cytosol"/>
    <property type="evidence" value="ECO:0007669"/>
    <property type="project" value="TreeGrafter"/>
</dbReference>
<dbReference type="InterPro" id="IPR045864">
    <property type="entry name" value="aa-tRNA-synth_II/BPL/LPL"/>
</dbReference>
<dbReference type="InterPro" id="IPR036621">
    <property type="entry name" value="Anticodon-bd_dom_sf"/>
</dbReference>
<dbReference type="InterPro" id="IPR004154">
    <property type="entry name" value="Anticodon-bd"/>
</dbReference>
<reference evidence="13 14" key="1">
    <citation type="submission" date="2019-06" db="EMBL/GenBank/DDBJ databases">
        <title>Metagenome assembled Genome of Spiribacter salinus SL48-SHIP from the microbial mat of Salt Lake 48 (Novosibirsk region, Russia).</title>
        <authorList>
            <person name="Shipova A."/>
            <person name="Rozanov A.S."/>
            <person name="Bryanskaya A.V."/>
            <person name="Peltek S.E."/>
        </authorList>
    </citation>
    <scope>NUCLEOTIDE SEQUENCE [LARGE SCALE GENOMIC DNA]</scope>
    <source>
        <strain evidence="13">SL48-SHIP-2</strain>
    </source>
</reference>
<evidence type="ECO:0000256" key="10">
    <source>
        <dbReference type="HAMAP-Rule" id="MF_01569"/>
    </source>
</evidence>
<comment type="similarity">
    <text evidence="10">Belongs to the class-II aminoacyl-tRNA synthetase family. ProS type 1 subfamily.</text>
</comment>
<evidence type="ECO:0000256" key="5">
    <source>
        <dbReference type="ARBA" id="ARBA00022741"/>
    </source>
</evidence>
<comment type="caution">
    <text evidence="13">The sequence shown here is derived from an EMBL/GenBank/DDBJ whole genome shotgun (WGS) entry which is preliminary data.</text>
</comment>
<keyword evidence="5 10" id="KW-0547">Nucleotide-binding</keyword>
<dbReference type="InterPro" id="IPR002314">
    <property type="entry name" value="aa-tRNA-synt_IIb"/>
</dbReference>
<dbReference type="CDD" id="cd00861">
    <property type="entry name" value="ProRS_anticodon_short"/>
    <property type="match status" value="1"/>
</dbReference>
<sequence length="576" mass="63440">MRASQFPLFTSRETPADAEIVSHQLMLRAGLIEKIGAGLYTWQPLGLRVMRRVEQIVREEMDRIGAMEVLMPAVQPAELWEESGRWSLYGPELLRLTDRHERDFCIGPTHEEVITDYLRRELRSYRQLPLTYYQIQTKFRDEIRPRFGVMRAREFVMKDAYSFHLDQASLEATYADMHNAYTRIFERLGLHFRAVGADSGAIGGSVSEEFMVLADSGEDEIASCTACGYAANTELATSRPVAPTADTPLPAEERETPDVHTVAEQCAYLDISPVQVVKSVVVMADETPAVLFIAGDDELNLVKAAHALDAEDVRLAEPDEALAATGVPRGFIGPKGLPEGLTQRVDHRAAALVNFSSGAGRADWHWINLNWDRDLPLPPCADLRTAAAGEGCPRCDEGHLVIDRGIEVGHIFQLGTKYSESMDARVLDEDGHKQPLIMGCYGIGVSRVVAAAIEQNHDDQGIIWPAPLAPFDVAIVTIGADRSPDVAETAERLYSELRAAGYDPLLDDRDARPGVKFADIELIGIPHRLVVGARGLENGAVEYRDRTQPENEQLPLADLPQALGERMGSPASSRAG</sequence>
<dbReference type="NCBIfam" id="NF006625">
    <property type="entry name" value="PRK09194.1"/>
    <property type="match status" value="1"/>
</dbReference>
<dbReference type="EMBL" id="VIFK01000002">
    <property type="protein sequence ID" value="TQF00952.1"/>
    <property type="molecule type" value="Genomic_DNA"/>
</dbReference>
<dbReference type="Gene3D" id="3.40.50.800">
    <property type="entry name" value="Anticodon-binding domain"/>
    <property type="match status" value="1"/>
</dbReference>
<evidence type="ECO:0000256" key="1">
    <source>
        <dbReference type="ARBA" id="ARBA00004496"/>
    </source>
</evidence>
<dbReference type="InterPro" id="IPR033730">
    <property type="entry name" value="ProRS_core_prok"/>
</dbReference>
<dbReference type="InterPro" id="IPR050062">
    <property type="entry name" value="Pro-tRNA_synthetase"/>
</dbReference>
<feature type="region of interest" description="Disordered" evidence="11">
    <location>
        <begin position="238"/>
        <end position="257"/>
    </location>
</feature>
<proteinExistence type="inferred from homology"/>
<protein>
    <recommendedName>
        <fullName evidence="10">Proline--tRNA ligase</fullName>
        <ecNumber evidence="10">6.1.1.15</ecNumber>
    </recommendedName>
    <alternativeName>
        <fullName evidence="10">Prolyl-tRNA synthetase</fullName>
        <shortName evidence="10">ProRS</shortName>
    </alternativeName>
</protein>
<evidence type="ECO:0000256" key="6">
    <source>
        <dbReference type="ARBA" id="ARBA00022840"/>
    </source>
</evidence>
<dbReference type="Pfam" id="PF00587">
    <property type="entry name" value="tRNA-synt_2b"/>
    <property type="match status" value="1"/>
</dbReference>
<dbReference type="Pfam" id="PF03129">
    <property type="entry name" value="HGTP_anticodon"/>
    <property type="match status" value="1"/>
</dbReference>
<dbReference type="GO" id="GO:0005524">
    <property type="term" value="F:ATP binding"/>
    <property type="evidence" value="ECO:0007669"/>
    <property type="project" value="UniProtKB-UniRule"/>
</dbReference>
<dbReference type="SUPFAM" id="SSF55826">
    <property type="entry name" value="YbaK/ProRS associated domain"/>
    <property type="match status" value="1"/>
</dbReference>
<comment type="subunit">
    <text evidence="2 10">Homodimer.</text>
</comment>
<dbReference type="InterPro" id="IPR006195">
    <property type="entry name" value="aa-tRNA-synth_II"/>
</dbReference>
<dbReference type="AlphaFoldDB" id="A0A540VW15"/>
<comment type="function">
    <text evidence="10">Catalyzes the attachment of proline to tRNA(Pro) in a two-step reaction: proline is first activated by ATP to form Pro-AMP and then transferred to the acceptor end of tRNA(Pro). As ProRS can inadvertently accommodate and process non-cognate amino acids such as alanine and cysteine, to avoid such errors it has two additional distinct editing activities against alanine. One activity is designated as 'pretransfer' editing and involves the tRNA(Pro)-independent hydrolysis of activated Ala-AMP. The other activity is designated 'posttransfer' editing and involves deacylation of mischarged Ala-tRNA(Pro). The misacylated Cys-tRNA(Pro) is not edited by ProRS.</text>
</comment>
<dbReference type="GO" id="GO:0004827">
    <property type="term" value="F:proline-tRNA ligase activity"/>
    <property type="evidence" value="ECO:0007669"/>
    <property type="project" value="UniProtKB-UniRule"/>
</dbReference>
<dbReference type="InterPro" id="IPR002316">
    <property type="entry name" value="Pro-tRNA-ligase_IIa"/>
</dbReference>
<organism evidence="13 14">
    <name type="scientific">Spiribacter salinus</name>
    <dbReference type="NCBI Taxonomy" id="1335746"/>
    <lineage>
        <taxon>Bacteria</taxon>
        <taxon>Pseudomonadati</taxon>
        <taxon>Pseudomonadota</taxon>
        <taxon>Gammaproteobacteria</taxon>
        <taxon>Chromatiales</taxon>
        <taxon>Ectothiorhodospiraceae</taxon>
        <taxon>Spiribacter</taxon>
    </lineage>
</organism>
<dbReference type="GO" id="GO:0002161">
    <property type="term" value="F:aminoacyl-tRNA deacylase activity"/>
    <property type="evidence" value="ECO:0007669"/>
    <property type="project" value="InterPro"/>
</dbReference>